<keyword evidence="3" id="KW-0808">Transferase</keyword>
<protein>
    <submittedName>
        <fullName evidence="9">L,D-transpeptidase family protein</fullName>
    </submittedName>
</protein>
<keyword evidence="4 7" id="KW-0133">Cell shape</keyword>
<name>A0ABX0P6T1_9BURK</name>
<dbReference type="InterPro" id="IPR005490">
    <property type="entry name" value="LD_TPept_cat_dom"/>
</dbReference>
<dbReference type="InterPro" id="IPR038063">
    <property type="entry name" value="Transpep_catalytic_dom"/>
</dbReference>
<reference evidence="9 10" key="1">
    <citation type="submission" date="2020-03" db="EMBL/GenBank/DDBJ databases">
        <title>Genome sequence of strain Massilia sp. TW-1.</title>
        <authorList>
            <person name="Chaudhary D.K."/>
        </authorList>
    </citation>
    <scope>NUCLEOTIDE SEQUENCE [LARGE SCALE GENOMIC DNA]</scope>
    <source>
        <strain evidence="9 10">TW-1</strain>
    </source>
</reference>
<evidence type="ECO:0000256" key="2">
    <source>
        <dbReference type="ARBA" id="ARBA00005992"/>
    </source>
</evidence>
<evidence type="ECO:0000256" key="4">
    <source>
        <dbReference type="ARBA" id="ARBA00022960"/>
    </source>
</evidence>
<dbReference type="InterPro" id="IPR036365">
    <property type="entry name" value="PGBD-like_sf"/>
</dbReference>
<dbReference type="RefSeq" id="WP_166857008.1">
    <property type="nucleotide sequence ID" value="NZ_JAAQOM010000002.1"/>
</dbReference>
<evidence type="ECO:0000256" key="7">
    <source>
        <dbReference type="PROSITE-ProRule" id="PRU01373"/>
    </source>
</evidence>
<feature type="active site" description="Nucleophile" evidence="7">
    <location>
        <position position="451"/>
    </location>
</feature>
<keyword evidence="5 7" id="KW-0573">Peptidoglycan synthesis</keyword>
<dbReference type="Proteomes" id="UP000716322">
    <property type="component" value="Unassembled WGS sequence"/>
</dbReference>
<dbReference type="Gene3D" id="2.40.440.10">
    <property type="entry name" value="L,D-transpeptidase catalytic domain-like"/>
    <property type="match status" value="1"/>
</dbReference>
<proteinExistence type="inferred from homology"/>
<dbReference type="CDD" id="cd16913">
    <property type="entry name" value="YkuD_like"/>
    <property type="match status" value="1"/>
</dbReference>
<dbReference type="EMBL" id="JAAQOM010000002">
    <property type="protein sequence ID" value="NIA52958.1"/>
    <property type="molecule type" value="Genomic_DNA"/>
</dbReference>
<comment type="caution">
    <text evidence="9">The sequence shown here is derived from an EMBL/GenBank/DDBJ whole genome shotgun (WGS) entry which is preliminary data.</text>
</comment>
<evidence type="ECO:0000256" key="1">
    <source>
        <dbReference type="ARBA" id="ARBA00004752"/>
    </source>
</evidence>
<dbReference type="PANTHER" id="PTHR41533:SF2">
    <property type="entry name" value="BLR7131 PROTEIN"/>
    <property type="match status" value="1"/>
</dbReference>
<dbReference type="Gene3D" id="1.10.101.10">
    <property type="entry name" value="PGBD-like superfamily/PGBD"/>
    <property type="match status" value="1"/>
</dbReference>
<feature type="domain" description="L,D-TPase catalytic" evidence="8">
    <location>
        <begin position="297"/>
        <end position="479"/>
    </location>
</feature>
<keyword evidence="10" id="KW-1185">Reference proteome</keyword>
<dbReference type="SUPFAM" id="SSF47090">
    <property type="entry name" value="PGBD-like"/>
    <property type="match status" value="1"/>
</dbReference>
<dbReference type="SUPFAM" id="SSF141523">
    <property type="entry name" value="L,D-transpeptidase catalytic domain-like"/>
    <property type="match status" value="1"/>
</dbReference>
<evidence type="ECO:0000259" key="8">
    <source>
        <dbReference type="PROSITE" id="PS52029"/>
    </source>
</evidence>
<dbReference type="Pfam" id="PF20142">
    <property type="entry name" value="Scaffold"/>
    <property type="match status" value="1"/>
</dbReference>
<dbReference type="PROSITE" id="PS52029">
    <property type="entry name" value="LD_TPASE"/>
    <property type="match status" value="1"/>
</dbReference>
<gene>
    <name evidence="9" type="ORF">HAV22_04735</name>
</gene>
<dbReference type="InterPro" id="IPR045380">
    <property type="entry name" value="LD_TPept_scaffold_dom"/>
</dbReference>
<feature type="active site" description="Proton donor/acceptor" evidence="7">
    <location>
        <position position="432"/>
    </location>
</feature>
<dbReference type="Pfam" id="PF03734">
    <property type="entry name" value="YkuD"/>
    <property type="match status" value="1"/>
</dbReference>
<dbReference type="InterPro" id="IPR002477">
    <property type="entry name" value="Peptidoglycan-bd-like"/>
</dbReference>
<evidence type="ECO:0000256" key="5">
    <source>
        <dbReference type="ARBA" id="ARBA00022984"/>
    </source>
</evidence>
<comment type="pathway">
    <text evidence="1 7">Cell wall biogenesis; peptidoglycan biosynthesis.</text>
</comment>
<sequence length="531" mass="57334">MTPRGPAAYLAFMNILASPSRWICCVLLAFLHAVAVGQTVPRSSLDARLLTPRLYAGAPPPAWLDDGAARARTAVRLLRDAPLHGLDPARYDTEGLARRLDDVTDAVDALALERDLSTAMLQYLSDLRFGRVASGYRPTADVAEFDPVEQLRAALVSGRLAQAVDAAAPPIAMVKRVEATLARYRALADAYPTWQPLPPPAPRTSAGARYAGAALLRERLRLLGDLDAAAPAGAGDVYTPELAAAVRRFQARHGLEEDGVPGAATLAALAVPPAHRVTQLELTLERLRWLPRPPRGRVVVVDVPAYRLWAFDVDEAGGPLLEMRVIVGAAARTPTPLFIGQMRRVEFNPFWNVPRSIERGEIIPKLARDPGYLAKNDMELVGPSGQAMADAPGAALAALRAGTARVRQRPGALNALGAVKFSMPNPMNIYLHSTSAQQLFGRSRRDLSHGCIRVEHPAALAQFVLADPARWDADAIAAAMRPGRTLVVPLREPVPVVLFYATALTDREGRALFAEDIYGLDEQLTQALRAD</sequence>
<organism evidence="9 10">
    <name type="scientific">Telluria antibiotica</name>
    <dbReference type="NCBI Taxonomy" id="2717319"/>
    <lineage>
        <taxon>Bacteria</taxon>
        <taxon>Pseudomonadati</taxon>
        <taxon>Pseudomonadota</taxon>
        <taxon>Betaproteobacteria</taxon>
        <taxon>Burkholderiales</taxon>
        <taxon>Oxalobacteraceae</taxon>
        <taxon>Telluria group</taxon>
        <taxon>Telluria</taxon>
    </lineage>
</organism>
<dbReference type="InterPro" id="IPR036366">
    <property type="entry name" value="PGBDSf"/>
</dbReference>
<accession>A0ABX0P6T1</accession>
<dbReference type="InterPro" id="IPR052905">
    <property type="entry name" value="LD-transpeptidase_YkuD-like"/>
</dbReference>
<dbReference type="PANTHER" id="PTHR41533">
    <property type="entry name" value="L,D-TRANSPEPTIDASE HI_1667-RELATED"/>
    <property type="match status" value="1"/>
</dbReference>
<evidence type="ECO:0000256" key="6">
    <source>
        <dbReference type="ARBA" id="ARBA00023316"/>
    </source>
</evidence>
<comment type="similarity">
    <text evidence="2">Belongs to the YkuD family.</text>
</comment>
<keyword evidence="6 7" id="KW-0961">Cell wall biogenesis/degradation</keyword>
<dbReference type="Pfam" id="PF01471">
    <property type="entry name" value="PG_binding_1"/>
    <property type="match status" value="1"/>
</dbReference>
<evidence type="ECO:0000256" key="3">
    <source>
        <dbReference type="ARBA" id="ARBA00022679"/>
    </source>
</evidence>
<evidence type="ECO:0000313" key="9">
    <source>
        <dbReference type="EMBL" id="NIA52958.1"/>
    </source>
</evidence>
<evidence type="ECO:0000313" key="10">
    <source>
        <dbReference type="Proteomes" id="UP000716322"/>
    </source>
</evidence>